<protein>
    <recommendedName>
        <fullName evidence="5">PRP1 splicing factor N-terminal domain-containing protein</fullName>
    </recommendedName>
</protein>
<dbReference type="RefSeq" id="XP_028881388.1">
    <property type="nucleotide sequence ID" value="XM_029027168.1"/>
</dbReference>
<feature type="region of interest" description="Disordered" evidence="4">
    <location>
        <begin position="984"/>
        <end position="1039"/>
    </location>
</feature>
<dbReference type="PANTHER" id="PTHR11246">
    <property type="entry name" value="PRE-MRNA SPLICING FACTOR"/>
    <property type="match status" value="1"/>
</dbReference>
<dbReference type="InterPro" id="IPR010491">
    <property type="entry name" value="PRP1_N"/>
</dbReference>
<keyword evidence="2" id="KW-0677">Repeat</keyword>
<feature type="compositionally biased region" description="Basic and acidic residues" evidence="4">
    <location>
        <begin position="78"/>
        <end position="90"/>
    </location>
</feature>
<keyword evidence="7" id="KW-1185">Reference proteome</keyword>
<dbReference type="Pfam" id="PF06424">
    <property type="entry name" value="PRP1_N"/>
    <property type="match status" value="1"/>
</dbReference>
<comment type="subcellular location">
    <subcellularLocation>
        <location evidence="1">Nucleus</location>
    </subcellularLocation>
</comment>
<evidence type="ECO:0000256" key="4">
    <source>
        <dbReference type="SAM" id="MobiDB-lite"/>
    </source>
</evidence>
<dbReference type="Proteomes" id="UP000192257">
    <property type="component" value="Unassembled WGS sequence"/>
</dbReference>
<evidence type="ECO:0000259" key="5">
    <source>
        <dbReference type="Pfam" id="PF06424"/>
    </source>
</evidence>
<dbReference type="GO" id="GO:0046540">
    <property type="term" value="C:U4/U6 x U5 tri-snRNP complex"/>
    <property type="evidence" value="ECO:0007669"/>
    <property type="project" value="TreeGrafter"/>
</dbReference>
<dbReference type="GO" id="GO:0000244">
    <property type="term" value="P:spliceosomal tri-snRNP complex assembly"/>
    <property type="evidence" value="ECO:0007669"/>
    <property type="project" value="TreeGrafter"/>
</dbReference>
<reference evidence="6 7" key="1">
    <citation type="submission" date="2017-03" db="EMBL/GenBank/DDBJ databases">
        <title>An alternative strategy for trypanosome survival in the mammalian bloodstream revealed through genome and transcriptome analysis of the ubiquitous bovine parasite Trypanosoma (Megatrypanum) theileri.</title>
        <authorList>
            <person name="Kelly S."/>
            <person name="Ivens A."/>
            <person name="Mott A."/>
            <person name="O'Neill E."/>
            <person name="Emms D."/>
            <person name="Macleod O."/>
            <person name="Voorheis P."/>
            <person name="Matthews J."/>
            <person name="Matthews K."/>
            <person name="Carrington M."/>
        </authorList>
    </citation>
    <scope>NUCLEOTIDE SEQUENCE [LARGE SCALE GENOMIC DNA]</scope>
    <source>
        <strain evidence="6">Edinburgh</strain>
    </source>
</reference>
<proteinExistence type="predicted"/>
<dbReference type="SMART" id="SM00386">
    <property type="entry name" value="HAT"/>
    <property type="match status" value="3"/>
</dbReference>
<keyword evidence="3" id="KW-0539">Nucleus</keyword>
<dbReference type="SUPFAM" id="SSF48452">
    <property type="entry name" value="TPR-like"/>
    <property type="match status" value="1"/>
</dbReference>
<sequence length="1080" mass="120357">MSTAPPLIAKKDKYEQLLAKYDWRSPFPPQGYQYGIGRGAKGFSTSAELSSASGAAAQFMLPTADKNNLLDALDQMEENRHKRRKEDAKRSRNTATASSPSSSSLNVTVGGEKKRAKVLLSMEDIATIGSGITGHALVKRNARTDDMDVVDNYEFSDETAVVTASDLLRSRTVTTDQTLENILGMGSPTEQTTWITHSRALREMGMIKKAQQTLMEGCRMTGSKGPLIWKERLEHMQDPTAQRKLLEEAVKICCGCEELWILLLEHEPPHEHLHWLQQAVMACPASESLWLRVLEHIPTPRDQKKIIRKALEVTPQLPSLWAMLARLEDYETGKAIFNAAAAEHLSLQIIIEAAKFEEFHLKTQWKDEKEYLHSLENDRINSFVRQAAERFLKMDEEKSRKDWLQVARTAAGDRYVITSAYMYLNFLSDKNSTKLSVPTTWMEDLIALMPDTWYTHDVLCAIWAAMLLIYEIHGISEQDTKNKNKTNTMNSNHTNNINNTTLTEREMEVMTTSIQLAPSSAIEAALLALTKYQSSHTVQTTNTNKTIIMEEEEEEEELDRPVPTDAAVSITNVNTTSATAASKSLPEPLVCVFLRTLLQTPLLSTVEVILRIAKVLYERKYFNGASQILQLGILRYPLHTALYAAAAKTLMAMGCETEAEQILLRGTEITPADSDIAWVKLAVHRRSKHEDIIPLLEKAISIFPTSERLWLMRLEAEGMRVKAALEDASMRGMSTAPLIAELRQVYTRALTTAHCRFIPTVWCYAAVRLESNLLSNASAARALLLDGVVVCTQQPHPQSLSQLSQASQQKRQYLYSHAEVYAAFGLARSHVELRHAGRQTALEVVKETLQQLPKKDGCFTVPVGELASLSIDLEAPAARGRAAAQAVQHWRLRDPLVLASVAKVYHAAGRHQKALEQVLKAVKMSDGRCGDVVALWLKLAGLSSYKQVLLEMMGLTEEAEWANTERCLEMGVLLSWLSEQVEESSCGGNDGKNNSMKKNNINGKKDNRTSTTTTTTTTTTTRRIGTGSTTTSTSTSTIKPNSGPLWIEVAKAQDPSNVTLLGYRDSIESMLQKVMDLIEL</sequence>
<evidence type="ECO:0000313" key="7">
    <source>
        <dbReference type="Proteomes" id="UP000192257"/>
    </source>
</evidence>
<dbReference type="InterPro" id="IPR011990">
    <property type="entry name" value="TPR-like_helical_dom_sf"/>
</dbReference>
<evidence type="ECO:0000256" key="1">
    <source>
        <dbReference type="ARBA" id="ARBA00004123"/>
    </source>
</evidence>
<feature type="region of interest" description="Disordered" evidence="4">
    <location>
        <begin position="78"/>
        <end position="109"/>
    </location>
</feature>
<accession>A0A1X0NRI9</accession>
<dbReference type="STRING" id="67003.A0A1X0NRI9"/>
<feature type="compositionally biased region" description="Polar residues" evidence="4">
    <location>
        <begin position="991"/>
        <end position="1002"/>
    </location>
</feature>
<dbReference type="InterPro" id="IPR003107">
    <property type="entry name" value="HAT"/>
</dbReference>
<dbReference type="VEuPathDB" id="TriTrypDB:TM35_000221210"/>
<dbReference type="GeneID" id="39986948"/>
<name>A0A1X0NRI9_9TRYP</name>
<dbReference type="InterPro" id="IPR045075">
    <property type="entry name" value="Syf1-like"/>
</dbReference>
<comment type="caution">
    <text evidence="6">The sequence shown here is derived from an EMBL/GenBank/DDBJ whole genome shotgun (WGS) entry which is preliminary data.</text>
</comment>
<dbReference type="AlphaFoldDB" id="A0A1X0NRI9"/>
<dbReference type="GO" id="GO:0071013">
    <property type="term" value="C:catalytic step 2 spliceosome"/>
    <property type="evidence" value="ECO:0007669"/>
    <property type="project" value="TreeGrafter"/>
</dbReference>
<evidence type="ECO:0000313" key="6">
    <source>
        <dbReference type="EMBL" id="ORC87322.1"/>
    </source>
</evidence>
<dbReference type="PANTHER" id="PTHR11246:SF1">
    <property type="entry name" value="PRE-MRNA-PROCESSING FACTOR 6"/>
    <property type="match status" value="1"/>
</dbReference>
<evidence type="ECO:0000256" key="3">
    <source>
        <dbReference type="ARBA" id="ARBA00023242"/>
    </source>
</evidence>
<dbReference type="OrthoDB" id="440128at2759"/>
<gene>
    <name evidence="6" type="ORF">TM35_000221210</name>
</gene>
<feature type="compositionally biased region" description="Low complexity" evidence="4">
    <location>
        <begin position="1009"/>
        <end position="1038"/>
    </location>
</feature>
<evidence type="ECO:0000256" key="2">
    <source>
        <dbReference type="ARBA" id="ARBA00022737"/>
    </source>
</evidence>
<dbReference type="Gene3D" id="1.25.40.10">
    <property type="entry name" value="Tetratricopeptide repeat domain"/>
    <property type="match status" value="2"/>
</dbReference>
<dbReference type="EMBL" id="NBCO01000022">
    <property type="protein sequence ID" value="ORC87322.1"/>
    <property type="molecule type" value="Genomic_DNA"/>
</dbReference>
<feature type="domain" description="PRP1 splicing factor N-terminal" evidence="5">
    <location>
        <begin position="28"/>
        <end position="89"/>
    </location>
</feature>
<organism evidence="6 7">
    <name type="scientific">Trypanosoma theileri</name>
    <dbReference type="NCBI Taxonomy" id="67003"/>
    <lineage>
        <taxon>Eukaryota</taxon>
        <taxon>Discoba</taxon>
        <taxon>Euglenozoa</taxon>
        <taxon>Kinetoplastea</taxon>
        <taxon>Metakinetoplastina</taxon>
        <taxon>Trypanosomatida</taxon>
        <taxon>Trypanosomatidae</taxon>
        <taxon>Trypanosoma</taxon>
    </lineage>
</organism>